<comment type="subcellular location">
    <subcellularLocation>
        <location evidence="1 6 7">Nucleus</location>
    </subcellularLocation>
</comment>
<feature type="domain" description="Homeobox" evidence="9">
    <location>
        <begin position="259"/>
        <end position="319"/>
    </location>
</feature>
<evidence type="ECO:0000256" key="4">
    <source>
        <dbReference type="ARBA" id="ARBA00023155"/>
    </source>
</evidence>
<dbReference type="Pfam" id="PF00046">
    <property type="entry name" value="Homeodomain"/>
    <property type="match status" value="1"/>
</dbReference>
<evidence type="ECO:0000256" key="3">
    <source>
        <dbReference type="ARBA" id="ARBA00023125"/>
    </source>
</evidence>
<evidence type="ECO:0000313" key="11">
    <source>
        <dbReference type="Proteomes" id="UP000287033"/>
    </source>
</evidence>
<proteinExistence type="inferred from homology"/>
<keyword evidence="11" id="KW-1185">Reference proteome</keyword>
<name>A0A401SG28_CHIPU</name>
<comment type="similarity">
    <text evidence="2">Belongs to the Abd-B homeobox family.</text>
</comment>
<protein>
    <recommendedName>
        <fullName evidence="9">Homeobox domain-containing protein</fullName>
    </recommendedName>
</protein>
<dbReference type="PANTHER" id="PTHR45874:SF6">
    <property type="entry name" value="HOMEOBOX PROTEIN HOX-B10A"/>
    <property type="match status" value="1"/>
</dbReference>
<dbReference type="Proteomes" id="UP000287033">
    <property type="component" value="Unassembled WGS sequence"/>
</dbReference>
<dbReference type="InterPro" id="IPR017970">
    <property type="entry name" value="Homeobox_CS"/>
</dbReference>
<evidence type="ECO:0000256" key="6">
    <source>
        <dbReference type="PROSITE-ProRule" id="PRU00108"/>
    </source>
</evidence>
<evidence type="ECO:0000256" key="7">
    <source>
        <dbReference type="RuleBase" id="RU000682"/>
    </source>
</evidence>
<sequence length="334" mass="37168">MSCSENSTSSSFSVKSLICSRRTESYCPGAYLSSRADQGYGVQNWQVGLAQRKQGEMNNQQGIGLVPHQYVSGMPGMAGWANPSPSNHTARLQQINTYSFTSSVKEEANYCLLGGDKYSKTHSEVSVYPRVIPELCTNGSGRVPMPSYFRSESTYSSNKPTDYSQPQPATAPCSIHSSIPFTSSFATSSSSKPGETELKVSASKEPGGGVPGKNTGGRESTFTQETATLQFPGADKPVPEKEVKESTKTENTINWLSAKGGRKKRCPYTKQQTLELEKEFLFNMYLTRERRLEISRSVNLTDRQVKIWFQNRRMKLKKMSREHRVREISATFPI</sequence>
<dbReference type="OrthoDB" id="6159439at2759"/>
<evidence type="ECO:0000256" key="8">
    <source>
        <dbReference type="SAM" id="MobiDB-lite"/>
    </source>
</evidence>
<dbReference type="STRING" id="137246.A0A401SG28"/>
<evidence type="ECO:0000259" key="9">
    <source>
        <dbReference type="PROSITE" id="PS50071"/>
    </source>
</evidence>
<dbReference type="InterPro" id="IPR009057">
    <property type="entry name" value="Homeodomain-like_sf"/>
</dbReference>
<evidence type="ECO:0000313" key="10">
    <source>
        <dbReference type="EMBL" id="GCC29382.1"/>
    </source>
</evidence>
<dbReference type="PANTHER" id="PTHR45874">
    <property type="entry name" value="HOMEOBOX PROTEIN ABDOMINAL-B"/>
    <property type="match status" value="1"/>
</dbReference>
<dbReference type="GO" id="GO:0000978">
    <property type="term" value="F:RNA polymerase II cis-regulatory region sequence-specific DNA binding"/>
    <property type="evidence" value="ECO:0007669"/>
    <property type="project" value="TreeGrafter"/>
</dbReference>
<keyword evidence="5 6" id="KW-0539">Nucleus</keyword>
<feature type="compositionally biased region" description="Low complexity" evidence="8">
    <location>
        <begin position="177"/>
        <end position="191"/>
    </location>
</feature>
<feature type="compositionally biased region" description="Polar residues" evidence="8">
    <location>
        <begin position="150"/>
        <end position="168"/>
    </location>
</feature>
<dbReference type="PRINTS" id="PR00024">
    <property type="entry name" value="HOMEOBOX"/>
</dbReference>
<keyword evidence="4 6" id="KW-0371">Homeobox</keyword>
<gene>
    <name evidence="10" type="ORF">chiPu_0007824</name>
</gene>
<organism evidence="10 11">
    <name type="scientific">Chiloscyllium punctatum</name>
    <name type="common">Brownbanded bambooshark</name>
    <name type="synonym">Hemiscyllium punctatum</name>
    <dbReference type="NCBI Taxonomy" id="137246"/>
    <lineage>
        <taxon>Eukaryota</taxon>
        <taxon>Metazoa</taxon>
        <taxon>Chordata</taxon>
        <taxon>Craniata</taxon>
        <taxon>Vertebrata</taxon>
        <taxon>Chondrichthyes</taxon>
        <taxon>Elasmobranchii</taxon>
        <taxon>Galeomorphii</taxon>
        <taxon>Galeoidea</taxon>
        <taxon>Orectolobiformes</taxon>
        <taxon>Hemiscylliidae</taxon>
        <taxon>Chiloscyllium</taxon>
    </lineage>
</organism>
<evidence type="ECO:0000256" key="2">
    <source>
        <dbReference type="ARBA" id="ARBA00006317"/>
    </source>
</evidence>
<dbReference type="EMBL" id="BEZZ01000248">
    <property type="protein sequence ID" value="GCC29382.1"/>
    <property type="molecule type" value="Genomic_DNA"/>
</dbReference>
<evidence type="ECO:0000256" key="5">
    <source>
        <dbReference type="ARBA" id="ARBA00023242"/>
    </source>
</evidence>
<dbReference type="InterPro" id="IPR046333">
    <property type="entry name" value="HXA10/ABDB-like"/>
</dbReference>
<feature type="DNA-binding region" description="Homeobox" evidence="6">
    <location>
        <begin position="261"/>
        <end position="320"/>
    </location>
</feature>
<comment type="caution">
    <text evidence="10">The sequence shown here is derived from an EMBL/GenBank/DDBJ whole genome shotgun (WGS) entry which is preliminary data.</text>
</comment>
<keyword evidence="3 6" id="KW-0238">DNA-binding</keyword>
<accession>A0A401SG28</accession>
<dbReference type="PROSITE" id="PS00027">
    <property type="entry name" value="HOMEOBOX_1"/>
    <property type="match status" value="1"/>
</dbReference>
<dbReference type="GO" id="GO:0000981">
    <property type="term" value="F:DNA-binding transcription factor activity, RNA polymerase II-specific"/>
    <property type="evidence" value="ECO:0007669"/>
    <property type="project" value="InterPro"/>
</dbReference>
<dbReference type="GO" id="GO:0005634">
    <property type="term" value="C:nucleus"/>
    <property type="evidence" value="ECO:0007669"/>
    <property type="project" value="UniProtKB-SubCell"/>
</dbReference>
<dbReference type="OMA" id="EEANYCL"/>
<dbReference type="InterPro" id="IPR020479">
    <property type="entry name" value="HD_metazoa"/>
</dbReference>
<evidence type="ECO:0000256" key="1">
    <source>
        <dbReference type="ARBA" id="ARBA00004123"/>
    </source>
</evidence>
<dbReference type="AlphaFoldDB" id="A0A401SG28"/>
<dbReference type="InterPro" id="IPR001356">
    <property type="entry name" value="HD"/>
</dbReference>
<dbReference type="PROSITE" id="PS50071">
    <property type="entry name" value="HOMEOBOX_2"/>
    <property type="match status" value="1"/>
</dbReference>
<feature type="compositionally biased region" description="Gly residues" evidence="8">
    <location>
        <begin position="206"/>
        <end position="215"/>
    </location>
</feature>
<dbReference type="SUPFAM" id="SSF46689">
    <property type="entry name" value="Homeodomain-like"/>
    <property type="match status" value="1"/>
</dbReference>
<dbReference type="CDD" id="cd00086">
    <property type="entry name" value="homeodomain"/>
    <property type="match status" value="1"/>
</dbReference>
<feature type="region of interest" description="Disordered" evidence="8">
    <location>
        <begin position="150"/>
        <end position="220"/>
    </location>
</feature>
<dbReference type="Gene3D" id="1.10.10.60">
    <property type="entry name" value="Homeodomain-like"/>
    <property type="match status" value="1"/>
</dbReference>
<reference evidence="10 11" key="1">
    <citation type="journal article" date="2018" name="Nat. Ecol. Evol.">
        <title>Shark genomes provide insights into elasmobranch evolution and the origin of vertebrates.</title>
        <authorList>
            <person name="Hara Y"/>
            <person name="Yamaguchi K"/>
            <person name="Onimaru K"/>
            <person name="Kadota M"/>
            <person name="Koyanagi M"/>
            <person name="Keeley SD"/>
            <person name="Tatsumi K"/>
            <person name="Tanaka K"/>
            <person name="Motone F"/>
            <person name="Kageyama Y"/>
            <person name="Nozu R"/>
            <person name="Adachi N"/>
            <person name="Nishimura O"/>
            <person name="Nakagawa R"/>
            <person name="Tanegashima C"/>
            <person name="Kiyatake I"/>
            <person name="Matsumoto R"/>
            <person name="Murakumo K"/>
            <person name="Nishida K"/>
            <person name="Terakita A"/>
            <person name="Kuratani S"/>
            <person name="Sato K"/>
            <person name="Hyodo S Kuraku.S."/>
        </authorList>
    </citation>
    <scope>NUCLEOTIDE SEQUENCE [LARGE SCALE GENOMIC DNA]</scope>
</reference>
<dbReference type="SMART" id="SM00389">
    <property type="entry name" value="HOX"/>
    <property type="match status" value="1"/>
</dbReference>